<keyword evidence="2" id="KW-1133">Transmembrane helix</keyword>
<keyword evidence="4" id="KW-1185">Reference proteome</keyword>
<evidence type="ECO:0000256" key="2">
    <source>
        <dbReference type="SAM" id="Phobius"/>
    </source>
</evidence>
<dbReference type="RefSeq" id="WP_142460104.1">
    <property type="nucleotide sequence ID" value="NZ_FXTJ01000009.1"/>
</dbReference>
<gene>
    <name evidence="3" type="ORF">SAMN06273567_10913</name>
</gene>
<evidence type="ECO:0000313" key="3">
    <source>
        <dbReference type="EMBL" id="SMO95580.1"/>
    </source>
</evidence>
<name>A0A521FJ17_9ACTN</name>
<feature type="region of interest" description="Disordered" evidence="1">
    <location>
        <begin position="712"/>
        <end position="746"/>
    </location>
</feature>
<evidence type="ECO:0000313" key="4">
    <source>
        <dbReference type="Proteomes" id="UP000317484"/>
    </source>
</evidence>
<dbReference type="Proteomes" id="UP000317484">
    <property type="component" value="Unassembled WGS sequence"/>
</dbReference>
<organism evidence="3 4">
    <name type="scientific">Geodermatophilus aquaeductus</name>
    <dbReference type="NCBI Taxonomy" id="1564161"/>
    <lineage>
        <taxon>Bacteria</taxon>
        <taxon>Bacillati</taxon>
        <taxon>Actinomycetota</taxon>
        <taxon>Actinomycetes</taxon>
        <taxon>Geodermatophilales</taxon>
        <taxon>Geodermatophilaceae</taxon>
        <taxon>Geodermatophilus</taxon>
    </lineage>
</organism>
<feature type="compositionally biased region" description="Basic and acidic residues" evidence="1">
    <location>
        <begin position="363"/>
        <end position="376"/>
    </location>
</feature>
<sequence length="746" mass="80697">MGLLDVLSAADLQYKLIGLAFVVAGLALFTGTAVLVRKRWWCTHGRIAAVAAGVAGALVGIYLLVMQYRAPGLAPSRLPPLPAWVPWAGIVAASVAGVVLGWWSTREYVDSQVKWTALGTRLAAGGLSVTVLFAGVQWWYTQQYQPGTIAAALTVTTELTPASSEGDRSDPHQFEGTIRIENVSDTKVQIVASLYQVTKVTQTARPEIPGVNAVDAERQAVACFLEELAPVTDRECDEPGIREFGGFSSGDPQAQDDWPISRTGRATAVQTLQMGQILGDRSWLEPKEEYQTNVLIHVPEEQAVAGGPFELDTLEMWAWLAVAQGSRLVLQPVPSHSPEMVPQALMSNEEYRDYTQARTDVQAPEREARGSARDSDEVVQETEEVGLGEREALLQELAVSRPQDETAFGVSEPVQTPRFYPHRYTVVEWPIEDLSTVHRLVTGSQVVNAVQVLSMRTYDPLVPAAVLADPSSSALMEYESAGMATCISPARTLEGEDADSEIRRDPTAVCPGTWYSLLDQDGDVANDYERRYQETVDYREEMAGYYGLIQTAAADVLSLTTADEAAAATMPAADYAHPVTSPAFETCEAALEWADVLMSFYVDNPQGAFDMRGAFARHEAEMRGLDDVPDGPSLADGVTAADGLDGYVDSTESVLADCSGTEVPEGTPAAACTQAADAWLGGLRYARDLGGAMREHLAVMQRLDRREITPQQARVQGEPSLDRGAAASSGYDQAVAGARERVEQCR</sequence>
<proteinExistence type="predicted"/>
<protein>
    <submittedName>
        <fullName evidence="3">Uncharacterized protein</fullName>
    </submittedName>
</protein>
<feature type="transmembrane region" description="Helical" evidence="2">
    <location>
        <begin position="47"/>
        <end position="64"/>
    </location>
</feature>
<feature type="transmembrane region" description="Helical" evidence="2">
    <location>
        <begin position="115"/>
        <end position="140"/>
    </location>
</feature>
<feature type="region of interest" description="Disordered" evidence="1">
    <location>
        <begin position="360"/>
        <end position="379"/>
    </location>
</feature>
<evidence type="ECO:0000256" key="1">
    <source>
        <dbReference type="SAM" id="MobiDB-lite"/>
    </source>
</evidence>
<dbReference type="AlphaFoldDB" id="A0A521FJ17"/>
<feature type="transmembrane region" description="Helical" evidence="2">
    <location>
        <begin position="84"/>
        <end position="103"/>
    </location>
</feature>
<keyword evidence="2" id="KW-0472">Membrane</keyword>
<accession>A0A521FJ17</accession>
<feature type="transmembrane region" description="Helical" evidence="2">
    <location>
        <begin position="12"/>
        <end position="35"/>
    </location>
</feature>
<keyword evidence="2" id="KW-0812">Transmembrane</keyword>
<reference evidence="3 4" key="1">
    <citation type="submission" date="2017-05" db="EMBL/GenBank/DDBJ databases">
        <authorList>
            <person name="Varghese N."/>
            <person name="Submissions S."/>
        </authorList>
    </citation>
    <scope>NUCLEOTIDE SEQUENCE [LARGE SCALE GENOMIC DNA]</scope>
    <source>
        <strain evidence="3 4">DSM 46834</strain>
    </source>
</reference>
<dbReference type="EMBL" id="FXTJ01000009">
    <property type="protein sequence ID" value="SMO95580.1"/>
    <property type="molecule type" value="Genomic_DNA"/>
</dbReference>